<keyword evidence="2" id="KW-1185">Reference proteome</keyword>
<proteinExistence type="predicted"/>
<dbReference type="AlphaFoldDB" id="A0A8X6IQL1"/>
<comment type="caution">
    <text evidence="1">The sequence shown here is derived from an EMBL/GenBank/DDBJ whole genome shotgun (WGS) entry which is preliminary data.</text>
</comment>
<protein>
    <submittedName>
        <fullName evidence="1">Uncharacterized protein</fullName>
    </submittedName>
</protein>
<dbReference type="EMBL" id="BMAW01046543">
    <property type="protein sequence ID" value="GFS56060.1"/>
    <property type="molecule type" value="Genomic_DNA"/>
</dbReference>
<evidence type="ECO:0000313" key="2">
    <source>
        <dbReference type="Proteomes" id="UP000887013"/>
    </source>
</evidence>
<accession>A0A8X6IQL1</accession>
<feature type="non-terminal residue" evidence="1">
    <location>
        <position position="1"/>
    </location>
</feature>
<name>A0A8X6IQL1_NEPPI</name>
<gene>
    <name evidence="1" type="ORF">NPIL_522781</name>
</gene>
<reference evidence="1" key="1">
    <citation type="submission" date="2020-08" db="EMBL/GenBank/DDBJ databases">
        <title>Multicomponent nature underlies the extraordinary mechanical properties of spider dragline silk.</title>
        <authorList>
            <person name="Kono N."/>
            <person name="Nakamura H."/>
            <person name="Mori M."/>
            <person name="Yoshida Y."/>
            <person name="Ohtoshi R."/>
            <person name="Malay A.D."/>
            <person name="Moran D.A.P."/>
            <person name="Tomita M."/>
            <person name="Numata K."/>
            <person name="Arakawa K."/>
        </authorList>
    </citation>
    <scope>NUCLEOTIDE SEQUENCE</scope>
</reference>
<dbReference type="Proteomes" id="UP000887013">
    <property type="component" value="Unassembled WGS sequence"/>
</dbReference>
<organism evidence="1 2">
    <name type="scientific">Nephila pilipes</name>
    <name type="common">Giant wood spider</name>
    <name type="synonym">Nephila maculata</name>
    <dbReference type="NCBI Taxonomy" id="299642"/>
    <lineage>
        <taxon>Eukaryota</taxon>
        <taxon>Metazoa</taxon>
        <taxon>Ecdysozoa</taxon>
        <taxon>Arthropoda</taxon>
        <taxon>Chelicerata</taxon>
        <taxon>Arachnida</taxon>
        <taxon>Araneae</taxon>
        <taxon>Araneomorphae</taxon>
        <taxon>Entelegynae</taxon>
        <taxon>Araneoidea</taxon>
        <taxon>Nephilidae</taxon>
        <taxon>Nephila</taxon>
    </lineage>
</organism>
<evidence type="ECO:0000313" key="1">
    <source>
        <dbReference type="EMBL" id="GFS56060.1"/>
    </source>
</evidence>
<sequence>AQLYLNEPTFRVAQVVPEVGYSSMGVVRPSPLPEGSNRSRAELDTPAPACHVSGVAFHHGSHGAVYAIVDIKKMRKLCLVTPNYQEQSGKTIRNLL</sequence>